<evidence type="ECO:0000256" key="13">
    <source>
        <dbReference type="ARBA" id="ARBA00023134"/>
    </source>
</evidence>
<feature type="region of interest" description="Disordered" evidence="17">
    <location>
        <begin position="225"/>
        <end position="423"/>
    </location>
</feature>
<dbReference type="InterPro" id="IPR045058">
    <property type="entry name" value="GIMA/IAN/Toc"/>
</dbReference>
<evidence type="ECO:0000313" key="20">
    <source>
        <dbReference type="Proteomes" id="UP001497392"/>
    </source>
</evidence>
<feature type="compositionally biased region" description="Basic and acidic residues" evidence="17">
    <location>
        <begin position="62"/>
        <end position="75"/>
    </location>
</feature>
<evidence type="ECO:0000256" key="6">
    <source>
        <dbReference type="ARBA" id="ARBA00022723"/>
    </source>
</evidence>
<feature type="compositionally biased region" description="Polar residues" evidence="17">
    <location>
        <begin position="255"/>
        <end position="267"/>
    </location>
</feature>
<feature type="compositionally biased region" description="Low complexity" evidence="17">
    <location>
        <begin position="393"/>
        <end position="402"/>
    </location>
</feature>
<evidence type="ECO:0000256" key="10">
    <source>
        <dbReference type="ARBA" id="ARBA00022842"/>
    </source>
</evidence>
<keyword evidence="9" id="KW-1002">Plastid outer membrane</keyword>
<comment type="subcellular location">
    <subcellularLocation>
        <location evidence="15">Plastid</location>
        <location evidence="15">Chloroplast outer membrane</location>
        <topology evidence="15">Single-pass membrane protein</topology>
    </subcellularLocation>
</comment>
<feature type="compositionally biased region" description="Polar residues" evidence="17">
    <location>
        <begin position="353"/>
        <end position="392"/>
    </location>
</feature>
<evidence type="ECO:0000256" key="15">
    <source>
        <dbReference type="ARBA" id="ARBA00023766"/>
    </source>
</evidence>
<keyword evidence="2" id="KW-0813">Transport</keyword>
<evidence type="ECO:0000313" key="19">
    <source>
        <dbReference type="EMBL" id="CAL5224470.1"/>
    </source>
</evidence>
<comment type="cofactor">
    <cofactor evidence="1">
        <name>Mg(2+)</name>
        <dbReference type="ChEBI" id="CHEBI:18420"/>
    </cofactor>
</comment>
<evidence type="ECO:0000256" key="1">
    <source>
        <dbReference type="ARBA" id="ARBA00001946"/>
    </source>
</evidence>
<feature type="region of interest" description="Disordered" evidence="17">
    <location>
        <begin position="1"/>
        <end position="76"/>
    </location>
</feature>
<dbReference type="InterPro" id="IPR006703">
    <property type="entry name" value="G_AIG1"/>
</dbReference>
<protein>
    <submittedName>
        <fullName evidence="19">G7162 protein</fullName>
    </submittedName>
</protein>
<dbReference type="PANTHER" id="PTHR10903:SF135">
    <property type="entry name" value="TRANSLOCASE OF CHLOROPLAST 120, CHLOROPLASTIC-RELATED"/>
    <property type="match status" value="1"/>
</dbReference>
<evidence type="ECO:0000256" key="2">
    <source>
        <dbReference type="ARBA" id="ARBA00022448"/>
    </source>
</evidence>
<feature type="compositionally biased region" description="Low complexity" evidence="17">
    <location>
        <begin position="315"/>
        <end position="327"/>
    </location>
</feature>
<dbReference type="Pfam" id="PF11886">
    <property type="entry name" value="TOC159_MAD"/>
    <property type="match status" value="1"/>
</dbReference>
<feature type="region of interest" description="Disordered" evidence="17">
    <location>
        <begin position="168"/>
        <end position="212"/>
    </location>
</feature>
<keyword evidence="7" id="KW-0547">Nucleotide-binding</keyword>
<evidence type="ECO:0000256" key="9">
    <source>
        <dbReference type="ARBA" id="ARBA00022805"/>
    </source>
</evidence>
<comment type="caution">
    <text evidence="19">The sequence shown here is derived from an EMBL/GenBank/DDBJ whole genome shotgun (WGS) entry which is preliminary data.</text>
</comment>
<proteinExistence type="inferred from homology"/>
<evidence type="ECO:0000259" key="18">
    <source>
        <dbReference type="PROSITE" id="PS51720"/>
    </source>
</evidence>
<dbReference type="Proteomes" id="UP001497392">
    <property type="component" value="Unassembled WGS sequence"/>
</dbReference>
<keyword evidence="6" id="KW-0479">Metal-binding</keyword>
<keyword evidence="11" id="KW-0653">Protein transport</keyword>
<feature type="compositionally biased region" description="Gly residues" evidence="17">
    <location>
        <begin position="403"/>
        <end position="416"/>
    </location>
</feature>
<evidence type="ECO:0000256" key="8">
    <source>
        <dbReference type="ARBA" id="ARBA00022801"/>
    </source>
</evidence>
<feature type="compositionally biased region" description="Polar residues" evidence="17">
    <location>
        <begin position="48"/>
        <end position="60"/>
    </location>
</feature>
<evidence type="ECO:0000256" key="7">
    <source>
        <dbReference type="ARBA" id="ARBA00022741"/>
    </source>
</evidence>
<keyword evidence="14" id="KW-0472">Membrane</keyword>
<reference evidence="19 20" key="1">
    <citation type="submission" date="2024-06" db="EMBL/GenBank/DDBJ databases">
        <authorList>
            <person name="Kraege A."/>
            <person name="Thomma B."/>
        </authorList>
    </citation>
    <scope>NUCLEOTIDE SEQUENCE [LARGE SCALE GENOMIC DNA]</scope>
</reference>
<keyword evidence="12" id="KW-1133">Transmembrane helix</keyword>
<evidence type="ECO:0000256" key="12">
    <source>
        <dbReference type="ARBA" id="ARBA00022989"/>
    </source>
</evidence>
<dbReference type="SUPFAM" id="SSF52540">
    <property type="entry name" value="P-loop containing nucleoside triphosphate hydrolases"/>
    <property type="match status" value="1"/>
</dbReference>
<keyword evidence="10" id="KW-0460">Magnesium</keyword>
<evidence type="ECO:0000256" key="16">
    <source>
        <dbReference type="ARBA" id="ARBA00023775"/>
    </source>
</evidence>
<organism evidence="19 20">
    <name type="scientific">Coccomyxa viridis</name>
    <dbReference type="NCBI Taxonomy" id="1274662"/>
    <lineage>
        <taxon>Eukaryota</taxon>
        <taxon>Viridiplantae</taxon>
        <taxon>Chlorophyta</taxon>
        <taxon>core chlorophytes</taxon>
        <taxon>Trebouxiophyceae</taxon>
        <taxon>Trebouxiophyceae incertae sedis</taxon>
        <taxon>Coccomyxaceae</taxon>
        <taxon>Coccomyxa</taxon>
    </lineage>
</organism>
<evidence type="ECO:0000256" key="14">
    <source>
        <dbReference type="ARBA" id="ARBA00023136"/>
    </source>
</evidence>
<dbReference type="Gene3D" id="3.40.50.300">
    <property type="entry name" value="P-loop containing nucleotide triphosphate hydrolases"/>
    <property type="match status" value="1"/>
</dbReference>
<evidence type="ECO:0000256" key="3">
    <source>
        <dbReference type="ARBA" id="ARBA00022528"/>
    </source>
</evidence>
<feature type="domain" description="AIG1-type G" evidence="18">
    <location>
        <begin position="501"/>
        <end position="727"/>
    </location>
</feature>
<dbReference type="InterPro" id="IPR027417">
    <property type="entry name" value="P-loop_NTPase"/>
</dbReference>
<dbReference type="Pfam" id="PF04548">
    <property type="entry name" value="AIG1"/>
    <property type="match status" value="1"/>
</dbReference>
<keyword evidence="4" id="KW-0934">Plastid</keyword>
<feature type="compositionally biased region" description="Basic and acidic residues" evidence="17">
    <location>
        <begin position="188"/>
        <end position="202"/>
    </location>
</feature>
<dbReference type="PROSITE" id="PS51720">
    <property type="entry name" value="G_AIG1"/>
    <property type="match status" value="1"/>
</dbReference>
<dbReference type="InterPro" id="IPR024283">
    <property type="entry name" value="TOC159_MAD"/>
</dbReference>
<accession>A0ABP1FX50</accession>
<keyword evidence="20" id="KW-1185">Reference proteome</keyword>
<evidence type="ECO:0000256" key="5">
    <source>
        <dbReference type="ARBA" id="ARBA00022692"/>
    </source>
</evidence>
<dbReference type="EMBL" id="CAXHTA020000010">
    <property type="protein sequence ID" value="CAL5224470.1"/>
    <property type="molecule type" value="Genomic_DNA"/>
</dbReference>
<feature type="region of interest" description="Disordered" evidence="17">
    <location>
        <begin position="798"/>
        <end position="817"/>
    </location>
</feature>
<evidence type="ECO:0000256" key="17">
    <source>
        <dbReference type="SAM" id="MobiDB-lite"/>
    </source>
</evidence>
<gene>
    <name evidence="19" type="primary">g7162</name>
    <name evidence="19" type="ORF">VP750_LOCUS6129</name>
</gene>
<sequence>MAAVHPGVNRGLHERYEDSDEDVALSDPSEQGDSEEDRSDDDFEYSDPSGTAQDAQSPDTFRSADETFDERHDEESAAVFAAFKKRQAEMPAEVRETHASSGLSQAQEQALRQLNLLQNGSDHPDRSVLDGYTEDNLRTRIGYLLMEKVANFTDADVEKLAGPLRPLVGASQGLQDPAVPRSPTQQEGDDKPSMNGHHEAHGSADVGAEGQSPIDIKGMLNRAAAFAQSDSTPEPSRPTAASAFSNAPPPPSTPGRDQNTQSSTPMEASTAAVGVPKPQSAMPSLPARPVPAVRPAGMPTLPARPPKPANGTGPSGAAPQSSSSAGPSLPPRKAKPEEQSGASGTRVPAGSAPAQTRQQGAASSTPQGNGVPNGTPSSASSTTGNGPTQGAPVSSARAVGNVSSGGAGGNSSGGGPADDDNSEAAEVRRNVMKLHVLLLRIALRLGENPRTSIVQQVVYRLDLAESIRVPNRSGPRRNPFEAAMAEAERQETQHGPPEELPFTATILCIGIAGTGKTATIHNLLDRPAPSNFAEGTKKVQLLDGTINGIRVRFIDTPGLVPAASAVGHNAKILSQIKKAHKKYKPDNVLYFDRMDTVRRDQGDIPVLRAITNSVGAAMWFNCILVLTHANEAPPDSSNGPLQYETYANQRTHALQQTIRYAAGDQRLLNPTASAENHVDCRRNAAGDPLLPSGSPWKSKLLLLCLSSKVLADADTLLKISANSNTGPAARLQQMLRGQRLPPIPHLLSVMVQPKQPRKYPEEERDIMLEDEIASLPTEEERRREMRKRREFLKMKREEAKQEEGAQVAIPAPDPPLPPTFDADINSHRYRFLEAPGGWLARPFVEPTGLDHDDGIDGLSTERGIVLRRKGQHIGGIPVFAVAQMQKDKNQQMLNADVEASVYHNSRLVSTGALDVMTTQRDVIYTAKAETRVKLHKKDKASLGLTVARLVEEGGPPTKGPVAVGGKVENRLKLPKKAKLISTLGRMTCNTRMGRENATAGQAELRLRLSDDQRSQVVVGTSFMNFRNDMAIAGNLAAQFSPTAETQVASRCSLNSKQAGSLNLRVTSHDHPKLGFSLLIPIASAIVNRFRGKDVY</sequence>
<keyword evidence="13" id="KW-0342">GTP-binding</keyword>
<keyword evidence="8" id="KW-0378">Hydrolase</keyword>
<comment type="similarity">
    <text evidence="16">Belongs to the TRAFAC class TrmE-Era-EngA-EngB-Septin-like GTPase superfamily. AIG1/Toc34/Toc159-like paraseptin GTPase family. TOC159 subfamily.</text>
</comment>
<feature type="compositionally biased region" description="Acidic residues" evidence="17">
    <location>
        <begin position="17"/>
        <end position="45"/>
    </location>
</feature>
<evidence type="ECO:0000256" key="4">
    <source>
        <dbReference type="ARBA" id="ARBA00022640"/>
    </source>
</evidence>
<dbReference type="PANTHER" id="PTHR10903">
    <property type="entry name" value="GTPASE, IMAP FAMILY MEMBER-RELATED"/>
    <property type="match status" value="1"/>
</dbReference>
<name>A0ABP1FX50_9CHLO</name>
<evidence type="ECO:0000256" key="11">
    <source>
        <dbReference type="ARBA" id="ARBA00022927"/>
    </source>
</evidence>
<keyword evidence="3" id="KW-0150">Chloroplast</keyword>
<keyword evidence="5" id="KW-0812">Transmembrane</keyword>